<organism evidence="1 2">
    <name type="scientific">Petrolisthes manimaculis</name>
    <dbReference type="NCBI Taxonomy" id="1843537"/>
    <lineage>
        <taxon>Eukaryota</taxon>
        <taxon>Metazoa</taxon>
        <taxon>Ecdysozoa</taxon>
        <taxon>Arthropoda</taxon>
        <taxon>Crustacea</taxon>
        <taxon>Multicrustacea</taxon>
        <taxon>Malacostraca</taxon>
        <taxon>Eumalacostraca</taxon>
        <taxon>Eucarida</taxon>
        <taxon>Decapoda</taxon>
        <taxon>Pleocyemata</taxon>
        <taxon>Anomura</taxon>
        <taxon>Galatheoidea</taxon>
        <taxon>Porcellanidae</taxon>
        <taxon>Petrolisthes</taxon>
    </lineage>
</organism>
<reference evidence="1" key="1">
    <citation type="submission" date="2023-11" db="EMBL/GenBank/DDBJ databases">
        <title>Genome assemblies of two species of porcelain crab, Petrolisthes cinctipes and Petrolisthes manimaculis (Anomura: Porcellanidae).</title>
        <authorList>
            <person name="Angst P."/>
        </authorList>
    </citation>
    <scope>NUCLEOTIDE SEQUENCE</scope>
    <source>
        <strain evidence="1">PB745_02</strain>
        <tissue evidence="1">Gill</tissue>
    </source>
</reference>
<sequence length="204" mass="22695">MRSVNSNERRLISNSRIFTRKSSMLIPEVPKPDCLVQEAKCRGLATASVTLLSSSTSFFLKSRLCFTPPLSHLFCEVKEPTESLGSLSNNWTGTLCYAQVVGQKIQCIKYNERPKTLSKRPQTLPLAKITPCVLGELQELLDDHQLPATTLGGGLEKRRRHAALAYHFPGSIQQESACPVTVVELVEYSSEVIMKPHIAYYSAQ</sequence>
<keyword evidence="2" id="KW-1185">Reference proteome</keyword>
<accession>A0AAE1Q2X5</accession>
<comment type="caution">
    <text evidence="1">The sequence shown here is derived from an EMBL/GenBank/DDBJ whole genome shotgun (WGS) entry which is preliminary data.</text>
</comment>
<dbReference type="EMBL" id="JAWZYT010000828">
    <property type="protein sequence ID" value="KAK4318479.1"/>
    <property type="molecule type" value="Genomic_DNA"/>
</dbReference>
<evidence type="ECO:0000313" key="1">
    <source>
        <dbReference type="EMBL" id="KAK4318479.1"/>
    </source>
</evidence>
<gene>
    <name evidence="1" type="ORF">Pmani_010521</name>
</gene>
<name>A0AAE1Q2X5_9EUCA</name>
<protein>
    <submittedName>
        <fullName evidence="1">Uncharacterized protein</fullName>
    </submittedName>
</protein>
<dbReference type="Proteomes" id="UP001292094">
    <property type="component" value="Unassembled WGS sequence"/>
</dbReference>
<dbReference type="AlphaFoldDB" id="A0AAE1Q2X5"/>
<proteinExistence type="predicted"/>
<evidence type="ECO:0000313" key="2">
    <source>
        <dbReference type="Proteomes" id="UP001292094"/>
    </source>
</evidence>